<dbReference type="OrthoDB" id="5599593at2759"/>
<feature type="compositionally biased region" description="Low complexity" evidence="2">
    <location>
        <begin position="613"/>
        <end position="643"/>
    </location>
</feature>
<keyword evidence="5" id="KW-1185">Reference proteome</keyword>
<feature type="compositionally biased region" description="Polar residues" evidence="2">
    <location>
        <begin position="320"/>
        <end position="334"/>
    </location>
</feature>
<reference evidence="5" key="1">
    <citation type="submission" date="2017-01" db="EMBL/GenBank/DDBJ databases">
        <authorList>
            <person name="Wang Y."/>
            <person name="White M."/>
            <person name="Kvist S."/>
            <person name="Moncalvo J.-M."/>
        </authorList>
    </citation>
    <scope>NUCLEOTIDE SEQUENCE [LARGE SCALE GENOMIC DNA]</scope>
    <source>
        <strain evidence="5">ID-206-W2</strain>
    </source>
</reference>
<protein>
    <submittedName>
        <fullName evidence="4">Uncharacterized protein</fullName>
    </submittedName>
</protein>
<feature type="compositionally biased region" description="Basic and acidic residues" evidence="2">
    <location>
        <begin position="567"/>
        <end position="576"/>
    </location>
</feature>
<evidence type="ECO:0000256" key="1">
    <source>
        <dbReference type="SAM" id="Coils"/>
    </source>
</evidence>
<comment type="caution">
    <text evidence="4">The sequence shown here is derived from an EMBL/GenBank/DDBJ whole genome shotgun (WGS) entry which is preliminary data.</text>
</comment>
<dbReference type="Proteomes" id="UP000187429">
    <property type="component" value="Unassembled WGS sequence"/>
</dbReference>
<dbReference type="EMBL" id="LSSM01000390">
    <property type="protein sequence ID" value="OMJ29063.1"/>
    <property type="molecule type" value="Genomic_DNA"/>
</dbReference>
<reference evidence="4" key="2">
    <citation type="submission" date="2017-01" db="EMBL/GenBank/DDBJ databases">
        <authorList>
            <person name="Mah S.A."/>
            <person name="Swanson W.J."/>
            <person name="Moy G.W."/>
            <person name="Vacquier V.D."/>
        </authorList>
    </citation>
    <scope>NUCLEOTIDE SEQUENCE [LARGE SCALE GENOMIC DNA]</scope>
    <source>
        <strain evidence="4">ID-206-W2</strain>
    </source>
</reference>
<evidence type="ECO:0000313" key="4">
    <source>
        <dbReference type="EMBL" id="OMJ29063.1"/>
    </source>
</evidence>
<evidence type="ECO:0000256" key="2">
    <source>
        <dbReference type="SAM" id="MobiDB-lite"/>
    </source>
</evidence>
<accession>A0A1R1YQ91</accession>
<organism evidence="4 5">
    <name type="scientific">Smittium culicis</name>
    <dbReference type="NCBI Taxonomy" id="133412"/>
    <lineage>
        <taxon>Eukaryota</taxon>
        <taxon>Fungi</taxon>
        <taxon>Fungi incertae sedis</taxon>
        <taxon>Zoopagomycota</taxon>
        <taxon>Kickxellomycotina</taxon>
        <taxon>Harpellomycetes</taxon>
        <taxon>Harpellales</taxon>
        <taxon>Legeriomycetaceae</taxon>
        <taxon>Smittium</taxon>
    </lineage>
</organism>
<evidence type="ECO:0000313" key="5">
    <source>
        <dbReference type="Proteomes" id="UP000187429"/>
    </source>
</evidence>
<feature type="region of interest" description="Disordered" evidence="2">
    <location>
        <begin position="452"/>
        <end position="661"/>
    </location>
</feature>
<feature type="compositionally biased region" description="Polar residues" evidence="2">
    <location>
        <begin position="515"/>
        <end position="535"/>
    </location>
</feature>
<dbReference type="EMBL" id="LSSM01004123">
    <property type="protein sequence ID" value="OMJ15779.1"/>
    <property type="molecule type" value="Genomic_DNA"/>
</dbReference>
<feature type="compositionally biased region" description="Polar residues" evidence="2">
    <location>
        <begin position="463"/>
        <end position="483"/>
    </location>
</feature>
<evidence type="ECO:0000313" key="3">
    <source>
        <dbReference type="EMBL" id="OMJ15779.1"/>
    </source>
</evidence>
<feature type="region of interest" description="Disordered" evidence="2">
    <location>
        <begin position="678"/>
        <end position="699"/>
    </location>
</feature>
<feature type="coiled-coil region" evidence="1">
    <location>
        <begin position="77"/>
        <end position="112"/>
    </location>
</feature>
<feature type="compositionally biased region" description="Polar residues" evidence="2">
    <location>
        <begin position="678"/>
        <end position="690"/>
    </location>
</feature>
<dbReference type="AlphaFoldDB" id="A0A1R1YQ91"/>
<name>A0A1R1YQ91_9FUNG</name>
<feature type="compositionally biased region" description="Polar residues" evidence="2">
    <location>
        <begin position="543"/>
        <end position="553"/>
    </location>
</feature>
<feature type="region of interest" description="Disordered" evidence="2">
    <location>
        <begin position="309"/>
        <end position="334"/>
    </location>
</feature>
<proteinExistence type="predicted"/>
<keyword evidence="1" id="KW-0175">Coiled coil</keyword>
<sequence length="699" mass="78833">MDNRGENIASDRYASAKSAEDLAKIKFSLAENNSRKSLKPPEENYTLSSAKPQNRSDVMAIVENFNHNPKLLEAILYAKSEEDKVLSEREIRLAEEARLEQKKTELEIIRRNILLSTEQKNYGLYRAQVNKNYESGSFTPDTTTAEHYPNYHYGYYNSPVEYSNKHIPRYGQHKLNTPTYMNHRNLELYPTQNNSISASTMISPSYNSKLYSDYSNQNSRITPGYNEQFYSRKKSRFYDNYNPPHSAGPTNYYSHIRPFSKDLNESPIESANTKIDKIPNYNSNSSKDVRDLKGVDSKNYRNVDPVGLISSSIDRKDPNIENSSIPRKNSSKNIKSNLPKIETRDIYLKRQDSVCAEDSEEPPSSAKKAKQAELTTIKNRLKNRASLVAKGLVVQTSRQDLGLSDRINGPLYDFDTLSAPVDSRPNKKKILLKEEVILALRKKIFNSETLKRNSARESEHGSFANSSKDSENAIPQSVNSTPVSLEGAPTINKAKVKQGSPLSKVLNDTDDISDPSVSKNNNSRNYENSSQNKNQENLHKPSSLLSNKNTDYASDQKCEDSSSPPYNDDRSSKKSLAEFVKSSKKISSSPLSLRRKFNDRNNNSCSEGSLPYIESSSNEISKSEHSSNSQTSSESESYKLSNNLPKIKKTDSKSNINNLIYSDSPISSKFQRIGLNSTPYKEIQKTSSKNGEPCDLDEN</sequence>
<gene>
    <name evidence="4" type="ORF">AYI69_g1444</name>
    <name evidence="3" type="ORF">AYI69_g8081</name>
</gene>